<dbReference type="InterPro" id="IPR027417">
    <property type="entry name" value="P-loop_NTPase"/>
</dbReference>
<feature type="repeat" description="ANK" evidence="2">
    <location>
        <begin position="1257"/>
        <end position="1281"/>
    </location>
</feature>
<feature type="region of interest" description="Disordered" evidence="3">
    <location>
        <begin position="512"/>
        <end position="532"/>
    </location>
</feature>
<evidence type="ECO:0000256" key="1">
    <source>
        <dbReference type="ARBA" id="ARBA00022737"/>
    </source>
</evidence>
<feature type="region of interest" description="Disordered" evidence="3">
    <location>
        <begin position="434"/>
        <end position="475"/>
    </location>
</feature>
<dbReference type="SUPFAM" id="SSF52540">
    <property type="entry name" value="P-loop containing nucleoside triphosphate hydrolases"/>
    <property type="match status" value="1"/>
</dbReference>
<evidence type="ECO:0000256" key="3">
    <source>
        <dbReference type="SAM" id="MobiDB-lite"/>
    </source>
</evidence>
<feature type="repeat" description="ANK" evidence="2">
    <location>
        <begin position="1155"/>
        <end position="1179"/>
    </location>
</feature>
<dbReference type="InterPro" id="IPR000845">
    <property type="entry name" value="Nucleoside_phosphorylase_d"/>
</dbReference>
<feature type="compositionally biased region" description="Basic and acidic residues" evidence="3">
    <location>
        <begin position="265"/>
        <end position="281"/>
    </location>
</feature>
<dbReference type="InterPro" id="IPR053137">
    <property type="entry name" value="NLR-like"/>
</dbReference>
<dbReference type="Proteomes" id="UP001187682">
    <property type="component" value="Unassembled WGS sequence"/>
</dbReference>
<dbReference type="Pfam" id="PF23397">
    <property type="entry name" value="DUF7104"/>
    <property type="match status" value="3"/>
</dbReference>
<dbReference type="Pfam" id="PF24883">
    <property type="entry name" value="NPHP3_N"/>
    <property type="match status" value="1"/>
</dbReference>
<feature type="region of interest" description="Disordered" evidence="3">
    <location>
        <begin position="213"/>
        <end position="244"/>
    </location>
</feature>
<dbReference type="Gene3D" id="1.25.40.20">
    <property type="entry name" value="Ankyrin repeat-containing domain"/>
    <property type="match status" value="1"/>
</dbReference>
<feature type="compositionally biased region" description="Low complexity" evidence="3">
    <location>
        <begin position="226"/>
        <end position="236"/>
    </location>
</feature>
<organism evidence="5 6">
    <name type="scientific">Cephalotrichum gorgonifer</name>
    <dbReference type="NCBI Taxonomy" id="2041049"/>
    <lineage>
        <taxon>Eukaryota</taxon>
        <taxon>Fungi</taxon>
        <taxon>Dikarya</taxon>
        <taxon>Ascomycota</taxon>
        <taxon>Pezizomycotina</taxon>
        <taxon>Sordariomycetes</taxon>
        <taxon>Hypocreomycetidae</taxon>
        <taxon>Microascales</taxon>
        <taxon>Microascaceae</taxon>
        <taxon>Cephalotrichum</taxon>
    </lineage>
</organism>
<dbReference type="InterPro" id="IPR002110">
    <property type="entry name" value="Ankyrin_rpt"/>
</dbReference>
<evidence type="ECO:0000259" key="4">
    <source>
        <dbReference type="PROSITE" id="PS50837"/>
    </source>
</evidence>
<dbReference type="PANTHER" id="PTHR46082">
    <property type="entry name" value="ATP/GTP-BINDING PROTEIN-RELATED"/>
    <property type="match status" value="1"/>
</dbReference>
<dbReference type="Gene3D" id="3.40.50.1580">
    <property type="entry name" value="Nucleoside phosphorylase domain"/>
    <property type="match status" value="1"/>
</dbReference>
<dbReference type="InterPro" id="IPR056884">
    <property type="entry name" value="NPHP3-like_N"/>
</dbReference>
<feature type="compositionally biased region" description="Basic and acidic residues" evidence="3">
    <location>
        <begin position="213"/>
        <end position="222"/>
    </location>
</feature>
<feature type="domain" description="NACHT" evidence="4">
    <location>
        <begin position="962"/>
        <end position="1082"/>
    </location>
</feature>
<dbReference type="GO" id="GO:0003824">
    <property type="term" value="F:catalytic activity"/>
    <property type="evidence" value="ECO:0007669"/>
    <property type="project" value="InterPro"/>
</dbReference>
<feature type="repeat" description="ANK" evidence="2">
    <location>
        <begin position="1223"/>
        <end position="1247"/>
    </location>
</feature>
<evidence type="ECO:0000313" key="5">
    <source>
        <dbReference type="EMBL" id="SPO05897.1"/>
    </source>
</evidence>
<reference evidence="5" key="1">
    <citation type="submission" date="2018-03" db="EMBL/GenBank/DDBJ databases">
        <authorList>
            <person name="Guldener U."/>
        </authorList>
    </citation>
    <scope>NUCLEOTIDE SEQUENCE</scope>
</reference>
<dbReference type="PROSITE" id="PS50837">
    <property type="entry name" value="NACHT"/>
    <property type="match status" value="1"/>
</dbReference>
<dbReference type="PANTHER" id="PTHR46082:SF11">
    <property type="entry name" value="AAA+ ATPASE DOMAIN-CONTAINING PROTEIN-RELATED"/>
    <property type="match status" value="1"/>
</dbReference>
<feature type="compositionally biased region" description="Polar residues" evidence="3">
    <location>
        <begin position="455"/>
        <end position="465"/>
    </location>
</feature>
<dbReference type="GO" id="GO:0009116">
    <property type="term" value="P:nucleoside metabolic process"/>
    <property type="evidence" value="ECO:0007669"/>
    <property type="project" value="InterPro"/>
</dbReference>
<dbReference type="SUPFAM" id="SSF53167">
    <property type="entry name" value="Purine and uridine phosphorylases"/>
    <property type="match status" value="1"/>
</dbReference>
<dbReference type="Pfam" id="PF13637">
    <property type="entry name" value="Ank_4"/>
    <property type="match status" value="1"/>
</dbReference>
<name>A0AAE8SZB2_9PEZI</name>
<keyword evidence="2" id="KW-0040">ANK repeat</keyword>
<protein>
    <recommendedName>
        <fullName evidence="4">NACHT domain-containing protein</fullName>
    </recommendedName>
</protein>
<proteinExistence type="predicted"/>
<dbReference type="EMBL" id="ONZQ02000014">
    <property type="protein sequence ID" value="SPO05897.1"/>
    <property type="molecule type" value="Genomic_DNA"/>
</dbReference>
<dbReference type="SUPFAM" id="SSF48403">
    <property type="entry name" value="Ankyrin repeat"/>
    <property type="match status" value="1"/>
</dbReference>
<sequence length="1449" mass="159634">MDSDQVVTAALPGPESRMVASDNIFEAATICRRRFEEYLQVPRLYGKQVTEFQRRFQTWAEFLGVFAPLSACLDTRLAGAPEMKELVMSMLAVLRRNLERGTKRHRLVAQKEIGPDAEATAESDGAIIGITGSIDRLSRLALIIRASSKPEGVERILRSSRKREPDGFDDVIFALVKWRFPPVDPTDESLQVQLASSIIYRRNRLRYQFRHETKLSADRNDETESETVPTEPPVATQKQSDTGQPALAQRLAAKDTLLKQVLTHRVPEGLREGGAKSDDASSSRSNNPFINAEYPQAPAVPPGHSDSKLHVDEDLKPYVCISEQCGNLPPAFSTRQDWRNHMQNKHGADWARYIHPSRHHWLCTLQHSTPFTFDSEELLLEHLRGEHPKDLPDSQYALIASRSKVPMPSEAQICRFCGEDVALTSSVGTVEGVKSPGKLVTGRRSVEAQAGELSPTANETPSTAHGPSHDAKATLKSSKKDALAIRMWKHIADHLEYLSLWSLRWWDDDSGASAEESKEGASAETKGGSQFSSHDLEAMSNATSDGSLSVENPSDTEEPLHLFRLPSTLSSKMTSPHEANVTVGWIVPMALELTPAVLMLEDYELFPKHETTYHIGRIGPHWVAVVVCPRIGNSPAATVVTDMHRSFPNIKHVLVVGIAGGIPYYGPDMKQIVLGDVVVSCPWGSEGGVAHYEFGAWEGKTELSTKSHTLHPSDPLLTAVRTLESNHMRKPGSQIPIYLGEMRGGLVEEEQPEFEDPGGEEDRLFLDEYPHPDRTKPCDGVCDISKSKQRSQRGRKAVRWQDTPRVHYGIIGSSNALVISSMKRNELYKKYEVICFEMESGGVMGNHQALVIRGICDYADSHKNKRWQKYAAATAAACAKEILLLVPAAKLDDGPSLTEGNRGDSSIAHGTVTQAPPVTAGVINAFPDMTDRSMDITPAAKGTYSWLLQHQKYKAWISRNQDLLWIKGKPGSGKSTLLKYALKNHSAGKDDLILSFFFYGRGNDLQKSPLGFFRSLLHQILKQVPDSSPDLIDTFDAKCKDLGGPRDKWQWHLEELQSFFESSLLKVLETRSVWLFIDALDESGESAVNLSQWIQFLLRTLPPTHSQFHSVIRVTEQKDDYDRIPLSWAAGEGHEDIVNLFLSIEGVEIDSKDYEGQTPLSWAAINGHAAIVKLLFDTGRAEIDSKDGTGQTPLSWAAVMGHEAIARLICETGKAEIDSKDMLGMTPLSWASRNGHVAIVKLLFDTGRAEIDSKDREGQTPLLWAARMGHEAIIRLLLDIGNVEVTVGVVMAATESRKGLGALSLLLDRRGTDVEVTEAIVNATAGNTSSGVDVMRLLLDRRGAEVKITEAIVNAAAGNTSSGADVMKLLLDRRGAEVKVTEAVIKAAAGNKGSGADVIRLLLDRRATVEVTAKMIQTLWDEFGRDMMELLEKTGVEAKTTGAVVETAQ</sequence>
<gene>
    <name evidence="5" type="ORF">DNG_08586</name>
</gene>
<keyword evidence="6" id="KW-1185">Reference proteome</keyword>
<dbReference type="Gene3D" id="1.20.5.340">
    <property type="match status" value="1"/>
</dbReference>
<dbReference type="SMART" id="SM00248">
    <property type="entry name" value="ANK"/>
    <property type="match status" value="5"/>
</dbReference>
<feature type="region of interest" description="Disordered" evidence="3">
    <location>
        <begin position="264"/>
        <end position="288"/>
    </location>
</feature>
<evidence type="ECO:0000313" key="6">
    <source>
        <dbReference type="Proteomes" id="UP001187682"/>
    </source>
</evidence>
<evidence type="ECO:0000256" key="2">
    <source>
        <dbReference type="PROSITE-ProRule" id="PRU00023"/>
    </source>
</evidence>
<accession>A0AAE8SZB2</accession>
<dbReference type="Gene3D" id="3.40.50.300">
    <property type="entry name" value="P-loop containing nucleotide triphosphate hydrolases"/>
    <property type="match status" value="1"/>
</dbReference>
<dbReference type="InterPro" id="IPR055530">
    <property type="entry name" value="DUF7104"/>
</dbReference>
<dbReference type="InterPro" id="IPR035994">
    <property type="entry name" value="Nucleoside_phosphorylase_sf"/>
</dbReference>
<keyword evidence="1" id="KW-0677">Repeat</keyword>
<dbReference type="InterPro" id="IPR007111">
    <property type="entry name" value="NACHT_NTPase"/>
</dbReference>
<dbReference type="PROSITE" id="PS50297">
    <property type="entry name" value="ANK_REP_REGION"/>
    <property type="match status" value="3"/>
</dbReference>
<comment type="caution">
    <text evidence="5">The sequence shown here is derived from an EMBL/GenBank/DDBJ whole genome shotgun (WGS) entry which is preliminary data.</text>
</comment>
<dbReference type="Pfam" id="PF12796">
    <property type="entry name" value="Ank_2"/>
    <property type="match status" value="1"/>
</dbReference>
<dbReference type="PROSITE" id="PS50088">
    <property type="entry name" value="ANK_REPEAT"/>
    <property type="match status" value="3"/>
</dbReference>
<dbReference type="Pfam" id="PF01048">
    <property type="entry name" value="PNP_UDP_1"/>
    <property type="match status" value="1"/>
</dbReference>
<dbReference type="InterPro" id="IPR036770">
    <property type="entry name" value="Ankyrin_rpt-contain_sf"/>
</dbReference>